<feature type="transmembrane region" description="Helical" evidence="8">
    <location>
        <begin position="272"/>
        <end position="293"/>
    </location>
</feature>
<dbReference type="GO" id="GO:0071578">
    <property type="term" value="P:zinc ion import across plasma membrane"/>
    <property type="evidence" value="ECO:0007669"/>
    <property type="project" value="EnsemblFungi"/>
</dbReference>
<keyword evidence="7 8" id="KW-0472">Membrane</keyword>
<gene>
    <name evidence="9" type="ORF">PACTADRAFT_46530</name>
</gene>
<accession>A0A1E4TNJ3</accession>
<feature type="transmembrane region" description="Helical" evidence="8">
    <location>
        <begin position="57"/>
        <end position="78"/>
    </location>
</feature>
<evidence type="ECO:0000256" key="5">
    <source>
        <dbReference type="ARBA" id="ARBA00022989"/>
    </source>
</evidence>
<proteinExistence type="inferred from homology"/>
<sequence length="368" mass="40749">MDPVQLIPRDACESGNDYNGNMGVRISAVFVIMATSAFGAFFPVLSSKYSFIRLPPLCFFVAKYFGSGVIVATAFIHLLQPANENLSEDCLGGTFAEYPWAFGIALMTLFTLFFSELLAYKYIENQTYNPDIENGAATAHTHSHFGDESLYVRHVQDDIETQATCDDDKQKQLKAMLPKHFSHAADHQNMEVLETPGADPEKEAYYGQLLNIFVLEFGIIFHSVFIGLTLAVSGDEFKTLYIVLVFHQCFEGLGLGTRIAQTPWPKSKKWTPWLMSAAYAITTPISIAIGLGVRTSYPPNSRRALITNGCFDSISAGILIYTGLVELMAHEFLFSDEFKGKANLKKMIFAYVILCTGAGLMALLGKWA</sequence>
<dbReference type="PANTHER" id="PTHR11040:SF69">
    <property type="entry name" value="ZINC-REGULATED TRANSPORTER 2"/>
    <property type="match status" value="1"/>
</dbReference>
<evidence type="ECO:0000256" key="3">
    <source>
        <dbReference type="ARBA" id="ARBA00022448"/>
    </source>
</evidence>
<comment type="similarity">
    <text evidence="2 8">Belongs to the ZIP transporter (TC 2.A.5) family.</text>
</comment>
<reference evidence="10" key="1">
    <citation type="submission" date="2016-05" db="EMBL/GenBank/DDBJ databases">
        <title>Comparative genomics of biotechnologically important yeasts.</title>
        <authorList>
            <consortium name="DOE Joint Genome Institute"/>
            <person name="Riley R."/>
            <person name="Haridas S."/>
            <person name="Wolfe K.H."/>
            <person name="Lopes M.R."/>
            <person name="Hittinger C.T."/>
            <person name="Goker M."/>
            <person name="Salamov A."/>
            <person name="Wisecaver J."/>
            <person name="Long T.M."/>
            <person name="Aerts A.L."/>
            <person name="Barry K."/>
            <person name="Choi C."/>
            <person name="Clum A."/>
            <person name="Coughlan A.Y."/>
            <person name="Deshpande S."/>
            <person name="Douglass A.P."/>
            <person name="Hanson S.J."/>
            <person name="Klenk H.-P."/>
            <person name="Labutti K."/>
            <person name="Lapidus A."/>
            <person name="Lindquist E."/>
            <person name="Lipzen A."/>
            <person name="Meier-Kolthoff J.P."/>
            <person name="Ohm R.A."/>
            <person name="Otillar R.P."/>
            <person name="Pangilinan J."/>
            <person name="Peng Y."/>
            <person name="Rokas A."/>
            <person name="Rosa C.A."/>
            <person name="Scheuner C."/>
            <person name="Sibirny A.A."/>
            <person name="Slot J.C."/>
            <person name="Stielow J.B."/>
            <person name="Sun H."/>
            <person name="Kurtzman C.P."/>
            <person name="Blackwell M."/>
            <person name="Grigoriev I.V."/>
            <person name="Jeffries T.W."/>
        </authorList>
    </citation>
    <scope>NUCLEOTIDE SEQUENCE [LARGE SCALE GENOMIC DNA]</scope>
    <source>
        <strain evidence="10">NRRL Y-2460</strain>
    </source>
</reference>
<dbReference type="GO" id="GO:0005886">
    <property type="term" value="C:plasma membrane"/>
    <property type="evidence" value="ECO:0007669"/>
    <property type="project" value="EnsemblFungi"/>
</dbReference>
<feature type="transmembrane region" description="Helical" evidence="8">
    <location>
        <begin position="348"/>
        <end position="367"/>
    </location>
</feature>
<comment type="caution">
    <text evidence="8">Lacks conserved residue(s) required for the propagation of feature annotation.</text>
</comment>
<dbReference type="InterPro" id="IPR004698">
    <property type="entry name" value="Zn/Fe_permease_fun/pln"/>
</dbReference>
<feature type="transmembrane region" description="Helical" evidence="8">
    <location>
        <begin position="209"/>
        <end position="233"/>
    </location>
</feature>
<name>A0A1E4TNJ3_PACTA</name>
<evidence type="ECO:0000256" key="7">
    <source>
        <dbReference type="ARBA" id="ARBA00023136"/>
    </source>
</evidence>
<keyword evidence="10" id="KW-1185">Reference proteome</keyword>
<evidence type="ECO:0000256" key="1">
    <source>
        <dbReference type="ARBA" id="ARBA00004141"/>
    </source>
</evidence>
<evidence type="ECO:0000256" key="2">
    <source>
        <dbReference type="ARBA" id="ARBA00006939"/>
    </source>
</evidence>
<comment type="subcellular location">
    <subcellularLocation>
        <location evidence="1 8">Membrane</location>
        <topology evidence="1 8">Multi-pass membrane protein</topology>
    </subcellularLocation>
</comment>
<dbReference type="PANTHER" id="PTHR11040">
    <property type="entry name" value="ZINC/IRON TRANSPORTER"/>
    <property type="match status" value="1"/>
</dbReference>
<evidence type="ECO:0000256" key="6">
    <source>
        <dbReference type="ARBA" id="ARBA00023065"/>
    </source>
</evidence>
<keyword evidence="4 8" id="KW-0812">Transmembrane</keyword>
<dbReference type="NCBIfam" id="TIGR00820">
    <property type="entry name" value="zip"/>
    <property type="match status" value="1"/>
</dbReference>
<dbReference type="GO" id="GO:0000007">
    <property type="term" value="F:low-affinity zinc ion transmembrane transporter activity"/>
    <property type="evidence" value="ECO:0007669"/>
    <property type="project" value="EnsemblFungi"/>
</dbReference>
<evidence type="ECO:0008006" key="11">
    <source>
        <dbReference type="Google" id="ProtNLM"/>
    </source>
</evidence>
<keyword evidence="3 8" id="KW-0813">Transport</keyword>
<feature type="transmembrane region" description="Helical" evidence="8">
    <location>
        <begin position="305"/>
        <end position="327"/>
    </location>
</feature>
<dbReference type="Proteomes" id="UP000094236">
    <property type="component" value="Unassembled WGS sequence"/>
</dbReference>
<dbReference type="STRING" id="669874.A0A1E4TNJ3"/>
<feature type="transmembrane region" description="Helical" evidence="8">
    <location>
        <begin position="26"/>
        <end position="45"/>
    </location>
</feature>
<dbReference type="InterPro" id="IPR003689">
    <property type="entry name" value="ZIP"/>
</dbReference>
<evidence type="ECO:0000313" key="9">
    <source>
        <dbReference type="EMBL" id="ODV93335.1"/>
    </source>
</evidence>
<feature type="transmembrane region" description="Helical" evidence="8">
    <location>
        <begin position="98"/>
        <end position="120"/>
    </location>
</feature>
<evidence type="ECO:0000313" key="10">
    <source>
        <dbReference type="Proteomes" id="UP000094236"/>
    </source>
</evidence>
<dbReference type="EMBL" id="KV454018">
    <property type="protein sequence ID" value="ODV93335.1"/>
    <property type="molecule type" value="Genomic_DNA"/>
</dbReference>
<evidence type="ECO:0000256" key="8">
    <source>
        <dbReference type="RuleBase" id="RU362088"/>
    </source>
</evidence>
<organism evidence="9 10">
    <name type="scientific">Pachysolen tannophilus NRRL Y-2460</name>
    <dbReference type="NCBI Taxonomy" id="669874"/>
    <lineage>
        <taxon>Eukaryota</taxon>
        <taxon>Fungi</taxon>
        <taxon>Dikarya</taxon>
        <taxon>Ascomycota</taxon>
        <taxon>Saccharomycotina</taxon>
        <taxon>Pichiomycetes</taxon>
        <taxon>Pachysolenaceae</taxon>
        <taxon>Pachysolen</taxon>
    </lineage>
</organism>
<dbReference type="AlphaFoldDB" id="A0A1E4TNJ3"/>
<protein>
    <recommendedName>
        <fullName evidence="11">ZIP zinc/iron transport family</fullName>
    </recommendedName>
</protein>
<dbReference type="OrthoDB" id="448280at2759"/>
<evidence type="ECO:0000256" key="4">
    <source>
        <dbReference type="ARBA" id="ARBA00022692"/>
    </source>
</evidence>
<keyword evidence="5 8" id="KW-1133">Transmembrane helix</keyword>
<keyword evidence="6 8" id="KW-0406">Ion transport</keyword>
<dbReference type="Pfam" id="PF02535">
    <property type="entry name" value="Zip"/>
    <property type="match status" value="1"/>
</dbReference>